<dbReference type="AlphaFoldDB" id="A0A1I7U6C7"/>
<proteinExistence type="predicted"/>
<evidence type="ECO:0000313" key="1">
    <source>
        <dbReference type="Proteomes" id="UP000095282"/>
    </source>
</evidence>
<name>A0A1I7U6C7_9PELO</name>
<accession>A0A1I7U6C7</accession>
<sequence>MSNVSRAPTIVQMTGKSTEFVMFYDQLLVIAALKVIRLNLKHYGVVLVKNLWVKPSVFVVQPSCLSIPDILYKGSEIYRRMTHHRWSEGNNINAQIS</sequence>
<keyword evidence="1" id="KW-1185">Reference proteome</keyword>
<protein>
    <submittedName>
        <fullName evidence="2">Ovule protein</fullName>
    </submittedName>
</protein>
<organism evidence="1 2">
    <name type="scientific">Caenorhabditis tropicalis</name>
    <dbReference type="NCBI Taxonomy" id="1561998"/>
    <lineage>
        <taxon>Eukaryota</taxon>
        <taxon>Metazoa</taxon>
        <taxon>Ecdysozoa</taxon>
        <taxon>Nematoda</taxon>
        <taxon>Chromadorea</taxon>
        <taxon>Rhabditida</taxon>
        <taxon>Rhabditina</taxon>
        <taxon>Rhabditomorpha</taxon>
        <taxon>Rhabditoidea</taxon>
        <taxon>Rhabditidae</taxon>
        <taxon>Peloderinae</taxon>
        <taxon>Caenorhabditis</taxon>
    </lineage>
</organism>
<dbReference type="WBParaSite" id="Csp11.Scaffold629.g15309.t1">
    <property type="protein sequence ID" value="Csp11.Scaffold629.g15309.t1"/>
    <property type="gene ID" value="Csp11.Scaffold629.g15309"/>
</dbReference>
<reference evidence="2" key="1">
    <citation type="submission" date="2016-11" db="UniProtKB">
        <authorList>
            <consortium name="WormBaseParasite"/>
        </authorList>
    </citation>
    <scope>IDENTIFICATION</scope>
</reference>
<evidence type="ECO:0000313" key="2">
    <source>
        <dbReference type="WBParaSite" id="Csp11.Scaffold629.g15309.t1"/>
    </source>
</evidence>
<dbReference type="Proteomes" id="UP000095282">
    <property type="component" value="Unplaced"/>
</dbReference>